<dbReference type="EMBL" id="CAJHIT010000001">
    <property type="protein sequence ID" value="CAD6499157.1"/>
    <property type="molecule type" value="Genomic_DNA"/>
</dbReference>
<dbReference type="PANTHER" id="PTHR28243:SF1">
    <property type="entry name" value="PYRIDOXAMINE 5'-PHOSPHATE OXIDASE ALR4036 FAMILY FMN-BINDING DOMAIN-CONTAINING PROTEIN"/>
    <property type="match status" value="1"/>
</dbReference>
<feature type="domain" description="Pyridoxamine 5'-phosphate oxidase Alr4036 family FMN-binding" evidence="1">
    <location>
        <begin position="40"/>
        <end position="172"/>
    </location>
</feature>
<evidence type="ECO:0000259" key="1">
    <source>
        <dbReference type="Pfam" id="PF12766"/>
    </source>
</evidence>
<name>A0A9W4CZG2_BLUGR</name>
<evidence type="ECO:0000313" key="2">
    <source>
        <dbReference type="EMBL" id="CAD6499157.1"/>
    </source>
</evidence>
<evidence type="ECO:0000313" key="3">
    <source>
        <dbReference type="Proteomes" id="UP000683417"/>
    </source>
</evidence>
<reference evidence="2" key="1">
    <citation type="submission" date="2020-10" db="EMBL/GenBank/DDBJ databases">
        <authorList>
            <person name="Muller C M."/>
        </authorList>
    </citation>
    <scope>NUCLEOTIDE SEQUENCE</scope>
    <source>
        <strain evidence="2">THUN-12</strain>
    </source>
</reference>
<sequence length="309" mass="34796">MALRSHDEEHSASQHSEIIPRLQSLSRILCDSSTSNMSPAPWRVEFLSHISKMSSQEFVLSSLHLAPPASSIPYYPRARTCIFRGMWAELVAHRLNPAELNEKAYESEMLTMTTDARMEKLNEIIASANENNEIDGAHQKKYVSGGGGPVEAVFWAKDSRTQWRIKGKAFVVGNDIEDENAAGAKLARDEIQKGMRVVETDKICKWSWARELTAHFGNLSPSMRGTFKNPIPGSPITCPIEDKRLWLGQDVYDLNDSVARENFCTIVIKPEEVEQLSLTGPKTARRWKYSYVGAGTNDIGNWKTEELWP</sequence>
<proteinExistence type="predicted"/>
<dbReference type="PANTHER" id="PTHR28243">
    <property type="entry name" value="AGL049CP"/>
    <property type="match status" value="1"/>
</dbReference>
<dbReference type="Proteomes" id="UP000683417">
    <property type="component" value="Unassembled WGS sequence"/>
</dbReference>
<dbReference type="AlphaFoldDB" id="A0A9W4CZG2"/>
<accession>A0A9W4CZG2</accession>
<dbReference type="GO" id="GO:0010181">
    <property type="term" value="F:FMN binding"/>
    <property type="evidence" value="ECO:0007669"/>
    <property type="project" value="InterPro"/>
</dbReference>
<comment type="caution">
    <text evidence="2">The sequence shown here is derived from an EMBL/GenBank/DDBJ whole genome shotgun (WGS) entry which is preliminary data.</text>
</comment>
<gene>
    <name evidence="2" type="ORF">BGTH12_LOCUS515</name>
</gene>
<dbReference type="InterPro" id="IPR024624">
    <property type="entry name" value="Pyridox_Oxase_Alr4036_FMN-bd"/>
</dbReference>
<organism evidence="2 3">
    <name type="scientific">Blumeria graminis f. sp. triticale</name>
    <dbReference type="NCBI Taxonomy" id="1689686"/>
    <lineage>
        <taxon>Eukaryota</taxon>
        <taxon>Fungi</taxon>
        <taxon>Dikarya</taxon>
        <taxon>Ascomycota</taxon>
        <taxon>Pezizomycotina</taxon>
        <taxon>Leotiomycetes</taxon>
        <taxon>Erysiphales</taxon>
        <taxon>Erysiphaceae</taxon>
        <taxon>Blumeria</taxon>
    </lineage>
</organism>
<protein>
    <submittedName>
        <fullName evidence="2">BgTH12-04809</fullName>
    </submittedName>
</protein>
<dbReference type="Pfam" id="PF12766">
    <property type="entry name" value="Pyridox_oxase_2"/>
    <property type="match status" value="1"/>
</dbReference>